<evidence type="ECO:0000313" key="2">
    <source>
        <dbReference type="EnsemblPlants" id="PGSC0003DMT400087166"/>
    </source>
</evidence>
<dbReference type="InParanoid" id="M1DDA3"/>
<feature type="region of interest" description="Disordered" evidence="1">
    <location>
        <begin position="24"/>
        <end position="53"/>
    </location>
</feature>
<dbReference type="HOGENOM" id="CLU_029307_11_1_1"/>
<dbReference type="EnsemblPlants" id="PGSC0003DMT400087166">
    <property type="protein sequence ID" value="PGSC0003DMT400087166"/>
    <property type="gene ID" value="PGSC0003DMG400036737"/>
</dbReference>
<dbReference type="AlphaFoldDB" id="M1DDA3"/>
<reference evidence="3" key="1">
    <citation type="journal article" date="2011" name="Nature">
        <title>Genome sequence and analysis of the tuber crop potato.</title>
        <authorList>
            <consortium name="The Potato Genome Sequencing Consortium"/>
        </authorList>
    </citation>
    <scope>NUCLEOTIDE SEQUENCE [LARGE SCALE GENOMIC DNA]</scope>
    <source>
        <strain evidence="3">cv. DM1-3 516 R44</strain>
    </source>
</reference>
<evidence type="ECO:0008006" key="4">
    <source>
        <dbReference type="Google" id="ProtNLM"/>
    </source>
</evidence>
<evidence type="ECO:0000256" key="1">
    <source>
        <dbReference type="SAM" id="MobiDB-lite"/>
    </source>
</evidence>
<name>M1DDA3_SOLTU</name>
<sequence>MDYLKSTNFTSLLEAADDVDALAGTEIPPITTGDAPTDDVAFDDSGVETDEEQMEVREEIIYRDLPDLEETIVQSVIQTSQTEKSMAGPSGSSAAATTLGTDSPTNGATA</sequence>
<keyword evidence="3" id="KW-1185">Reference proteome</keyword>
<dbReference type="Gramene" id="PGSC0003DMT400087166">
    <property type="protein sequence ID" value="PGSC0003DMT400087166"/>
    <property type="gene ID" value="PGSC0003DMG400036737"/>
</dbReference>
<feature type="compositionally biased region" description="Acidic residues" evidence="1">
    <location>
        <begin position="36"/>
        <end position="53"/>
    </location>
</feature>
<reference evidence="2" key="2">
    <citation type="submission" date="2015-06" db="UniProtKB">
        <authorList>
            <consortium name="EnsemblPlants"/>
        </authorList>
    </citation>
    <scope>IDENTIFICATION</scope>
    <source>
        <strain evidence="2">DM1-3 516 R44</strain>
    </source>
</reference>
<feature type="region of interest" description="Disordered" evidence="1">
    <location>
        <begin position="77"/>
        <end position="110"/>
    </location>
</feature>
<dbReference type="PaxDb" id="4113-PGSC0003DMT400087166"/>
<dbReference type="Proteomes" id="UP000011115">
    <property type="component" value="Unassembled WGS sequence"/>
</dbReference>
<accession>M1DDA3</accession>
<evidence type="ECO:0000313" key="3">
    <source>
        <dbReference type="Proteomes" id="UP000011115"/>
    </source>
</evidence>
<organism evidence="2 3">
    <name type="scientific">Solanum tuberosum</name>
    <name type="common">Potato</name>
    <dbReference type="NCBI Taxonomy" id="4113"/>
    <lineage>
        <taxon>Eukaryota</taxon>
        <taxon>Viridiplantae</taxon>
        <taxon>Streptophyta</taxon>
        <taxon>Embryophyta</taxon>
        <taxon>Tracheophyta</taxon>
        <taxon>Spermatophyta</taxon>
        <taxon>Magnoliopsida</taxon>
        <taxon>eudicotyledons</taxon>
        <taxon>Gunneridae</taxon>
        <taxon>Pentapetalae</taxon>
        <taxon>asterids</taxon>
        <taxon>lamiids</taxon>
        <taxon>Solanales</taxon>
        <taxon>Solanaceae</taxon>
        <taxon>Solanoideae</taxon>
        <taxon>Solaneae</taxon>
        <taxon>Solanum</taxon>
    </lineage>
</organism>
<proteinExistence type="predicted"/>
<feature type="compositionally biased region" description="Low complexity" evidence="1">
    <location>
        <begin position="87"/>
        <end position="101"/>
    </location>
</feature>
<protein>
    <recommendedName>
        <fullName evidence="4">Polyprotein protein</fullName>
    </recommendedName>
</protein>